<accession>A0A0C4EEF2</accession>
<reference evidence="3" key="1">
    <citation type="submission" date="2010-05" db="EMBL/GenBank/DDBJ databases">
        <title>The genome sequence of Magnaporthe poae strain ATCC 64411.</title>
        <authorList>
            <person name="Ma L.-J."/>
            <person name="Dead R."/>
            <person name="Young S."/>
            <person name="Zeng Q."/>
            <person name="Koehrsen M."/>
            <person name="Alvarado L."/>
            <person name="Berlin A."/>
            <person name="Chapman S.B."/>
            <person name="Chen Z."/>
            <person name="Freedman E."/>
            <person name="Gellesch M."/>
            <person name="Goldberg J."/>
            <person name="Griggs A."/>
            <person name="Gujja S."/>
            <person name="Heilman E.R."/>
            <person name="Heiman D."/>
            <person name="Hepburn T."/>
            <person name="Howarth C."/>
            <person name="Jen D."/>
            <person name="Larson L."/>
            <person name="Mehta T."/>
            <person name="Neiman D."/>
            <person name="Pearson M."/>
            <person name="Roberts A."/>
            <person name="Saif S."/>
            <person name="Shea T."/>
            <person name="Shenoy N."/>
            <person name="Sisk P."/>
            <person name="Stolte C."/>
            <person name="Sykes S."/>
            <person name="Walk T."/>
            <person name="White J."/>
            <person name="Yandava C."/>
            <person name="Haas B."/>
            <person name="Nusbaum C."/>
            <person name="Birren B."/>
        </authorList>
    </citation>
    <scope>NUCLEOTIDE SEQUENCE [LARGE SCALE GENOMIC DNA]</scope>
    <source>
        <strain evidence="3">ATCC 64411 / 73-15</strain>
    </source>
</reference>
<dbReference type="VEuPathDB" id="FungiDB:MAPG_11125"/>
<evidence type="ECO:0000313" key="1">
    <source>
        <dbReference type="EMBL" id="KLU92179.1"/>
    </source>
</evidence>
<keyword evidence="3" id="KW-1185">Reference proteome</keyword>
<sequence length="144" mass="15503">MTTGAGGQQVAAGQACRARLSHLRLPAAMMAAKIPGQQRNGGWVGVLCVVQQTRPLRQMITTALAIFDLGIRDFVHVRGGNADVRLARMQGNDGILKQSHGHQPNLPIPVEMGRPGSCRAIRFHRSPMVGGRADDGDEEKGWAF</sequence>
<reference evidence="2" key="5">
    <citation type="submission" date="2015-06" db="UniProtKB">
        <authorList>
            <consortium name="EnsemblFungi"/>
        </authorList>
    </citation>
    <scope>IDENTIFICATION</scope>
    <source>
        <strain evidence="2">ATCC 64411</strain>
    </source>
</reference>
<dbReference type="AlphaFoldDB" id="A0A0C4EEF2"/>
<evidence type="ECO:0000313" key="2">
    <source>
        <dbReference type="EnsemblFungi" id="MAPG_11125T0"/>
    </source>
</evidence>
<organism evidence="2 3">
    <name type="scientific">Magnaporthiopsis poae (strain ATCC 64411 / 73-15)</name>
    <name type="common">Kentucky bluegrass fungus</name>
    <name type="synonym">Magnaporthe poae</name>
    <dbReference type="NCBI Taxonomy" id="644358"/>
    <lineage>
        <taxon>Eukaryota</taxon>
        <taxon>Fungi</taxon>
        <taxon>Dikarya</taxon>
        <taxon>Ascomycota</taxon>
        <taxon>Pezizomycotina</taxon>
        <taxon>Sordariomycetes</taxon>
        <taxon>Sordariomycetidae</taxon>
        <taxon>Magnaporthales</taxon>
        <taxon>Magnaporthaceae</taxon>
        <taxon>Magnaporthiopsis</taxon>
    </lineage>
</organism>
<gene>
    <name evidence="1" type="ORF">MAPG_11125</name>
</gene>
<dbReference type="EnsemblFungi" id="MAPG_11125T0">
    <property type="protein sequence ID" value="MAPG_11125T0"/>
    <property type="gene ID" value="MAPG_11125"/>
</dbReference>
<dbReference type="EMBL" id="GL876979">
    <property type="protein sequence ID" value="KLU92179.1"/>
    <property type="molecule type" value="Genomic_DNA"/>
</dbReference>
<dbReference type="EMBL" id="ADBL01002734">
    <property type="status" value="NOT_ANNOTATED_CDS"/>
    <property type="molecule type" value="Genomic_DNA"/>
</dbReference>
<reference evidence="2" key="4">
    <citation type="journal article" date="2015" name="G3 (Bethesda)">
        <title>Genome sequences of three phytopathogenic species of the Magnaporthaceae family of fungi.</title>
        <authorList>
            <person name="Okagaki L.H."/>
            <person name="Nunes C.C."/>
            <person name="Sailsbery J."/>
            <person name="Clay B."/>
            <person name="Brown D."/>
            <person name="John T."/>
            <person name="Oh Y."/>
            <person name="Young N."/>
            <person name="Fitzgerald M."/>
            <person name="Haas B.J."/>
            <person name="Zeng Q."/>
            <person name="Young S."/>
            <person name="Adiconis X."/>
            <person name="Fan L."/>
            <person name="Levin J.Z."/>
            <person name="Mitchell T.K."/>
            <person name="Okubara P.A."/>
            <person name="Farman M.L."/>
            <person name="Kohn L.M."/>
            <person name="Birren B."/>
            <person name="Ma L.-J."/>
            <person name="Dean R.A."/>
        </authorList>
    </citation>
    <scope>NUCLEOTIDE SEQUENCE</scope>
    <source>
        <strain evidence="2">ATCC 64411 / 73-15</strain>
    </source>
</reference>
<protein>
    <submittedName>
        <fullName evidence="1 2">Uncharacterized protein</fullName>
    </submittedName>
</protein>
<name>A0A0C4EEF2_MAGP6</name>
<reference evidence="1" key="2">
    <citation type="submission" date="2010-05" db="EMBL/GenBank/DDBJ databases">
        <title>The Genome Sequence of Magnaporthe poae strain ATCC 64411.</title>
        <authorList>
            <consortium name="The Broad Institute Genome Sequencing Platform"/>
            <consortium name="Broad Institute Genome Sequencing Center for Infectious Disease"/>
            <person name="Ma L.-J."/>
            <person name="Dead R."/>
            <person name="Young S."/>
            <person name="Zeng Q."/>
            <person name="Koehrsen M."/>
            <person name="Alvarado L."/>
            <person name="Berlin A."/>
            <person name="Chapman S.B."/>
            <person name="Chen Z."/>
            <person name="Freedman E."/>
            <person name="Gellesch M."/>
            <person name="Goldberg J."/>
            <person name="Griggs A."/>
            <person name="Gujja S."/>
            <person name="Heilman E.R."/>
            <person name="Heiman D."/>
            <person name="Hepburn T."/>
            <person name="Howarth C."/>
            <person name="Jen D."/>
            <person name="Larson L."/>
            <person name="Mehta T."/>
            <person name="Neiman D."/>
            <person name="Pearson M."/>
            <person name="Roberts A."/>
            <person name="Saif S."/>
            <person name="Shea T."/>
            <person name="Shenoy N."/>
            <person name="Sisk P."/>
            <person name="Stolte C."/>
            <person name="Sykes S."/>
            <person name="Walk T."/>
            <person name="White J."/>
            <person name="Yandava C."/>
            <person name="Haas B."/>
            <person name="Nusbaum C."/>
            <person name="Birren B."/>
        </authorList>
    </citation>
    <scope>NUCLEOTIDE SEQUENCE</scope>
    <source>
        <strain evidence="1">ATCC 64411</strain>
    </source>
</reference>
<reference evidence="1" key="3">
    <citation type="submission" date="2011-03" db="EMBL/GenBank/DDBJ databases">
        <title>Annotation of Magnaporthe poae ATCC 64411.</title>
        <authorList>
            <person name="Ma L.-J."/>
            <person name="Dead R."/>
            <person name="Young S.K."/>
            <person name="Zeng Q."/>
            <person name="Gargeya S."/>
            <person name="Fitzgerald M."/>
            <person name="Haas B."/>
            <person name="Abouelleil A."/>
            <person name="Alvarado L."/>
            <person name="Arachchi H.M."/>
            <person name="Berlin A."/>
            <person name="Brown A."/>
            <person name="Chapman S.B."/>
            <person name="Chen Z."/>
            <person name="Dunbar C."/>
            <person name="Freedman E."/>
            <person name="Gearin G."/>
            <person name="Gellesch M."/>
            <person name="Goldberg J."/>
            <person name="Griggs A."/>
            <person name="Gujja S."/>
            <person name="Heiman D."/>
            <person name="Howarth C."/>
            <person name="Larson L."/>
            <person name="Lui A."/>
            <person name="MacDonald P.J.P."/>
            <person name="Mehta T."/>
            <person name="Montmayeur A."/>
            <person name="Murphy C."/>
            <person name="Neiman D."/>
            <person name="Pearson M."/>
            <person name="Priest M."/>
            <person name="Roberts A."/>
            <person name="Saif S."/>
            <person name="Shea T."/>
            <person name="Shenoy N."/>
            <person name="Sisk P."/>
            <person name="Stolte C."/>
            <person name="Sykes S."/>
            <person name="Yandava C."/>
            <person name="Wortman J."/>
            <person name="Nusbaum C."/>
            <person name="Birren B."/>
        </authorList>
    </citation>
    <scope>NUCLEOTIDE SEQUENCE</scope>
    <source>
        <strain evidence="1">ATCC 64411</strain>
    </source>
</reference>
<proteinExistence type="predicted"/>
<evidence type="ECO:0000313" key="3">
    <source>
        <dbReference type="Proteomes" id="UP000011715"/>
    </source>
</evidence>
<dbReference type="Proteomes" id="UP000011715">
    <property type="component" value="Unassembled WGS sequence"/>
</dbReference>